<organism evidence="4 5">
    <name type="scientific">Ampelomyces quisqualis</name>
    <name type="common">Powdery mildew agent</name>
    <dbReference type="NCBI Taxonomy" id="50730"/>
    <lineage>
        <taxon>Eukaryota</taxon>
        <taxon>Fungi</taxon>
        <taxon>Dikarya</taxon>
        <taxon>Ascomycota</taxon>
        <taxon>Pezizomycotina</taxon>
        <taxon>Dothideomycetes</taxon>
        <taxon>Pleosporomycetidae</taxon>
        <taxon>Pleosporales</taxon>
        <taxon>Pleosporineae</taxon>
        <taxon>Phaeosphaeriaceae</taxon>
        <taxon>Ampelomyces</taxon>
    </lineage>
</organism>
<proteinExistence type="predicted"/>
<evidence type="ECO:0000256" key="1">
    <source>
        <dbReference type="SAM" id="MobiDB-lite"/>
    </source>
</evidence>
<dbReference type="PANTHER" id="PTHR34502">
    <property type="entry name" value="DUF6594 DOMAIN-CONTAINING PROTEIN-RELATED"/>
    <property type="match status" value="1"/>
</dbReference>
<dbReference type="Pfam" id="PF20237">
    <property type="entry name" value="DUF6594"/>
    <property type="match status" value="1"/>
</dbReference>
<protein>
    <recommendedName>
        <fullName evidence="3">DUF6594 domain-containing protein</fullName>
    </recommendedName>
</protein>
<evidence type="ECO:0000256" key="2">
    <source>
        <dbReference type="SAM" id="Phobius"/>
    </source>
</evidence>
<dbReference type="PANTHER" id="PTHR34502:SF5">
    <property type="entry name" value="DUF6594 DOMAIN-CONTAINING PROTEIN"/>
    <property type="match status" value="1"/>
</dbReference>
<sequence length="293" mass="33267">MHKSISTLKFRKDEPDPSPFLNAWRNNPSGHPRLAERIAVNPETGIYRRFDALNARRILYLQAELCILERKLQRQEEKDNKATTGKGPEYSTDYQIMLEAPGNLPQRQLELIQEMQDKLEQYNNAVIQISMLHKIKAPDRFDLHDMQMFLQSAEFGPPFLTGADARTWGSSKFPNDHPPDLIGVHPRLKEDTFSRVVAERAIHLFKCGLGRLTKGNKHHGRRVYYDSTVLKVTFGMTSGLAALLPITSILVLVNLHSLKAQLWTVAAFNVLISVCLTFFTDAKRTDVFAVNAA</sequence>
<evidence type="ECO:0000259" key="3">
    <source>
        <dbReference type="Pfam" id="PF20237"/>
    </source>
</evidence>
<dbReference type="AlphaFoldDB" id="A0A6A5QRX3"/>
<reference evidence="4" key="1">
    <citation type="journal article" date="2020" name="Stud. Mycol.">
        <title>101 Dothideomycetes genomes: a test case for predicting lifestyles and emergence of pathogens.</title>
        <authorList>
            <person name="Haridas S."/>
            <person name="Albert R."/>
            <person name="Binder M."/>
            <person name="Bloem J."/>
            <person name="Labutti K."/>
            <person name="Salamov A."/>
            <person name="Andreopoulos B."/>
            <person name="Baker S."/>
            <person name="Barry K."/>
            <person name="Bills G."/>
            <person name="Bluhm B."/>
            <person name="Cannon C."/>
            <person name="Castanera R."/>
            <person name="Culley D."/>
            <person name="Daum C."/>
            <person name="Ezra D."/>
            <person name="Gonzalez J."/>
            <person name="Henrissat B."/>
            <person name="Kuo A."/>
            <person name="Liang C."/>
            <person name="Lipzen A."/>
            <person name="Lutzoni F."/>
            <person name="Magnuson J."/>
            <person name="Mondo S."/>
            <person name="Nolan M."/>
            <person name="Ohm R."/>
            <person name="Pangilinan J."/>
            <person name="Park H.-J."/>
            <person name="Ramirez L."/>
            <person name="Alfaro M."/>
            <person name="Sun H."/>
            <person name="Tritt A."/>
            <person name="Yoshinaga Y."/>
            <person name="Zwiers L.-H."/>
            <person name="Turgeon B."/>
            <person name="Goodwin S."/>
            <person name="Spatafora J."/>
            <person name="Crous P."/>
            <person name="Grigoriev I."/>
        </authorList>
    </citation>
    <scope>NUCLEOTIDE SEQUENCE</scope>
    <source>
        <strain evidence="4">HMLAC05119</strain>
    </source>
</reference>
<evidence type="ECO:0000313" key="5">
    <source>
        <dbReference type="Proteomes" id="UP000800096"/>
    </source>
</evidence>
<dbReference type="Proteomes" id="UP000800096">
    <property type="component" value="Unassembled WGS sequence"/>
</dbReference>
<gene>
    <name evidence="4" type="ORF">BDU57DRAFT_571053</name>
</gene>
<feature type="transmembrane region" description="Helical" evidence="2">
    <location>
        <begin position="260"/>
        <end position="279"/>
    </location>
</feature>
<feature type="transmembrane region" description="Helical" evidence="2">
    <location>
        <begin position="229"/>
        <end position="254"/>
    </location>
</feature>
<dbReference type="InterPro" id="IPR046529">
    <property type="entry name" value="DUF6594"/>
</dbReference>
<keyword evidence="2" id="KW-1133">Transmembrane helix</keyword>
<accession>A0A6A5QRX3</accession>
<feature type="region of interest" description="Disordered" evidence="1">
    <location>
        <begin position="1"/>
        <end position="27"/>
    </location>
</feature>
<name>A0A6A5QRX3_AMPQU</name>
<feature type="domain" description="DUF6594" evidence="3">
    <location>
        <begin position="32"/>
        <end position="293"/>
    </location>
</feature>
<keyword evidence="2" id="KW-0472">Membrane</keyword>
<dbReference type="OrthoDB" id="5342093at2759"/>
<dbReference type="EMBL" id="ML979134">
    <property type="protein sequence ID" value="KAF1917580.1"/>
    <property type="molecule type" value="Genomic_DNA"/>
</dbReference>
<keyword evidence="5" id="KW-1185">Reference proteome</keyword>
<evidence type="ECO:0000313" key="4">
    <source>
        <dbReference type="EMBL" id="KAF1917580.1"/>
    </source>
</evidence>
<keyword evidence="2" id="KW-0812">Transmembrane</keyword>